<feature type="transmembrane region" description="Helical" evidence="1">
    <location>
        <begin position="59"/>
        <end position="78"/>
    </location>
</feature>
<name>A0A1Q8BYD9_9PSEU</name>
<evidence type="ECO:0000313" key="2">
    <source>
        <dbReference type="EMBL" id="OLF07075.1"/>
    </source>
</evidence>
<proteinExistence type="predicted"/>
<dbReference type="OrthoDB" id="3698015at2"/>
<comment type="caution">
    <text evidence="2">The sequence shown here is derived from an EMBL/GenBank/DDBJ whole genome shotgun (WGS) entry which is preliminary data.</text>
</comment>
<sequence length="121" mass="12412">MMSPTSLYFNAAFAADVVVDAAVRATLTLDAAIVSAKVSAQPFVEAQLTTSSGTGLRDIALAIIGTFTIVILTARAAGALADEQYGKLITLILASIPVIGFAYFPDTTVNILKGLFSSGVG</sequence>
<keyword evidence="1" id="KW-0472">Membrane</keyword>
<evidence type="ECO:0000313" key="3">
    <source>
        <dbReference type="Proteomes" id="UP000185596"/>
    </source>
</evidence>
<feature type="transmembrane region" description="Helical" evidence="1">
    <location>
        <begin position="85"/>
        <end position="104"/>
    </location>
</feature>
<organism evidence="2 3">
    <name type="scientific">Actinophytocola xanthii</name>
    <dbReference type="NCBI Taxonomy" id="1912961"/>
    <lineage>
        <taxon>Bacteria</taxon>
        <taxon>Bacillati</taxon>
        <taxon>Actinomycetota</taxon>
        <taxon>Actinomycetes</taxon>
        <taxon>Pseudonocardiales</taxon>
        <taxon>Pseudonocardiaceae</taxon>
    </lineage>
</organism>
<dbReference type="RefSeq" id="WP_075130238.1">
    <property type="nucleotide sequence ID" value="NZ_MSIE01000109.1"/>
</dbReference>
<reference evidence="2 3" key="1">
    <citation type="submission" date="2016-12" db="EMBL/GenBank/DDBJ databases">
        <title>The draft genome sequence of Actinophytocola sp. 11-183.</title>
        <authorList>
            <person name="Wang W."/>
            <person name="Yuan L."/>
        </authorList>
    </citation>
    <scope>NUCLEOTIDE SEQUENCE [LARGE SCALE GENOMIC DNA]</scope>
    <source>
        <strain evidence="2 3">11-183</strain>
    </source>
</reference>
<protein>
    <submittedName>
        <fullName evidence="2">Uncharacterized protein</fullName>
    </submittedName>
</protein>
<keyword evidence="3" id="KW-1185">Reference proteome</keyword>
<accession>A0A1Q8BYD9</accession>
<keyword evidence="1" id="KW-0812">Transmembrane</keyword>
<gene>
    <name evidence="2" type="ORF">BU204_35785</name>
</gene>
<keyword evidence="1" id="KW-1133">Transmembrane helix</keyword>
<dbReference type="EMBL" id="MSIE01000109">
    <property type="protein sequence ID" value="OLF07075.1"/>
    <property type="molecule type" value="Genomic_DNA"/>
</dbReference>
<dbReference type="AlphaFoldDB" id="A0A1Q8BYD9"/>
<evidence type="ECO:0000256" key="1">
    <source>
        <dbReference type="SAM" id="Phobius"/>
    </source>
</evidence>
<dbReference type="Proteomes" id="UP000185596">
    <property type="component" value="Unassembled WGS sequence"/>
</dbReference>